<dbReference type="SMART" id="SM00220">
    <property type="entry name" value="S_TKc"/>
    <property type="match status" value="1"/>
</dbReference>
<protein>
    <recommendedName>
        <fullName evidence="1">non-specific serine/threonine protein kinase</fullName>
        <ecNumber evidence="1">2.7.11.1</ecNumber>
    </recommendedName>
</protein>
<dbReference type="PANTHER" id="PTHR47634">
    <property type="entry name" value="PROTEIN KINASE DOMAIN-CONTAINING PROTEIN-RELATED"/>
    <property type="match status" value="1"/>
</dbReference>
<evidence type="ECO:0000256" key="2">
    <source>
        <dbReference type="ARBA" id="ARBA00022527"/>
    </source>
</evidence>
<dbReference type="InterPro" id="IPR000719">
    <property type="entry name" value="Prot_kinase_dom"/>
</dbReference>
<evidence type="ECO:0000256" key="1">
    <source>
        <dbReference type="ARBA" id="ARBA00012513"/>
    </source>
</evidence>
<evidence type="ECO:0000256" key="9">
    <source>
        <dbReference type="SAM" id="MobiDB-lite"/>
    </source>
</evidence>
<keyword evidence="4" id="KW-0547">Nucleotide-binding</keyword>
<name>A0A2P7Z1Y5_9PEZI</name>
<keyword evidence="3" id="KW-0808">Transferase</keyword>
<evidence type="ECO:0000313" key="11">
    <source>
        <dbReference type="EMBL" id="PSK42229.1"/>
    </source>
</evidence>
<keyword evidence="5 11" id="KW-0418">Kinase</keyword>
<accession>A0A2P7Z1Y5</accession>
<evidence type="ECO:0000313" key="12">
    <source>
        <dbReference type="Proteomes" id="UP000243723"/>
    </source>
</evidence>
<dbReference type="Gene3D" id="3.30.200.20">
    <property type="entry name" value="Phosphorylase Kinase, domain 1"/>
    <property type="match status" value="1"/>
</dbReference>
<dbReference type="EC" id="2.7.11.1" evidence="1"/>
<evidence type="ECO:0000256" key="6">
    <source>
        <dbReference type="ARBA" id="ARBA00022840"/>
    </source>
</evidence>
<dbReference type="PROSITE" id="PS50011">
    <property type="entry name" value="PROTEIN_KINASE_DOM"/>
    <property type="match status" value="1"/>
</dbReference>
<keyword evidence="12" id="KW-1185">Reference proteome</keyword>
<dbReference type="Gene3D" id="1.10.510.10">
    <property type="entry name" value="Transferase(Phosphotransferase) domain 1"/>
    <property type="match status" value="1"/>
</dbReference>
<dbReference type="STRING" id="40998.A0A2P7Z1Y5"/>
<comment type="catalytic activity">
    <reaction evidence="8">
        <text>L-seryl-[protein] + ATP = O-phospho-L-seryl-[protein] + ADP + H(+)</text>
        <dbReference type="Rhea" id="RHEA:17989"/>
        <dbReference type="Rhea" id="RHEA-COMP:9863"/>
        <dbReference type="Rhea" id="RHEA-COMP:11604"/>
        <dbReference type="ChEBI" id="CHEBI:15378"/>
        <dbReference type="ChEBI" id="CHEBI:29999"/>
        <dbReference type="ChEBI" id="CHEBI:30616"/>
        <dbReference type="ChEBI" id="CHEBI:83421"/>
        <dbReference type="ChEBI" id="CHEBI:456216"/>
        <dbReference type="EC" id="2.7.11.1"/>
    </reaction>
</comment>
<dbReference type="PANTHER" id="PTHR47634:SF9">
    <property type="entry name" value="PROTEIN KINASE DOMAIN-CONTAINING PROTEIN-RELATED"/>
    <property type="match status" value="1"/>
</dbReference>
<dbReference type="GO" id="GO:0004674">
    <property type="term" value="F:protein serine/threonine kinase activity"/>
    <property type="evidence" value="ECO:0007669"/>
    <property type="project" value="UniProtKB-KW"/>
</dbReference>
<gene>
    <name evidence="11" type="ORF">B9Z65_4143</name>
</gene>
<dbReference type="OrthoDB" id="5979581at2759"/>
<dbReference type="AlphaFoldDB" id="A0A2P7Z1Y5"/>
<dbReference type="SUPFAM" id="SSF56112">
    <property type="entry name" value="Protein kinase-like (PK-like)"/>
    <property type="match status" value="1"/>
</dbReference>
<dbReference type="InterPro" id="IPR011009">
    <property type="entry name" value="Kinase-like_dom_sf"/>
</dbReference>
<dbReference type="GO" id="GO:0000245">
    <property type="term" value="P:spliceosomal complex assembly"/>
    <property type="evidence" value="ECO:0007669"/>
    <property type="project" value="TreeGrafter"/>
</dbReference>
<dbReference type="Proteomes" id="UP000243723">
    <property type="component" value="Unassembled WGS sequence"/>
</dbReference>
<feature type="domain" description="Protein kinase" evidence="10">
    <location>
        <begin position="93"/>
        <end position="363"/>
    </location>
</feature>
<dbReference type="GO" id="GO:0005524">
    <property type="term" value="F:ATP binding"/>
    <property type="evidence" value="ECO:0007669"/>
    <property type="project" value="UniProtKB-KW"/>
</dbReference>
<proteinExistence type="predicted"/>
<evidence type="ECO:0000256" key="5">
    <source>
        <dbReference type="ARBA" id="ARBA00022777"/>
    </source>
</evidence>
<evidence type="ECO:0000256" key="3">
    <source>
        <dbReference type="ARBA" id="ARBA00022679"/>
    </source>
</evidence>
<dbReference type="GO" id="GO:0050684">
    <property type="term" value="P:regulation of mRNA processing"/>
    <property type="evidence" value="ECO:0007669"/>
    <property type="project" value="TreeGrafter"/>
</dbReference>
<evidence type="ECO:0000259" key="10">
    <source>
        <dbReference type="PROSITE" id="PS50011"/>
    </source>
</evidence>
<dbReference type="InterPro" id="IPR051334">
    <property type="entry name" value="SRPK"/>
</dbReference>
<feature type="compositionally biased region" description="Basic and acidic residues" evidence="9">
    <location>
        <begin position="237"/>
        <end position="246"/>
    </location>
</feature>
<sequence>MASLRLSSLVRSRFRLMTEIAARSKALVDSSESELCKPVRLRKTKGMCRRALSTSLPEGRKFELVPGNAEWPEEYMEGGYHPIHLGDVLGGKYRIESKLGNGRCATVWLAERINGGQYAALKVLQARDSAFSIEACLLEELTKASVKTRRPLVQPFVEAFDHTGSNGVHSILAMEPLGQTLKDYVWLSEFKVRNRCILKPPPDIQLGNFMFALQRPISKLCQERPNAGRETFSLQRTDGKPLDEHSPSYMVEPESLEDNTVRPCTDLADRLVLTDFGAATRLAAADDDEHAYPNSVWAPEILLGLPINERADIWALGCTIFRLVTSGEWIFVDQFLQGQEQTDEQLQSMIEVLGPMPKHMVRS</sequence>
<comment type="catalytic activity">
    <reaction evidence="7">
        <text>L-threonyl-[protein] + ATP = O-phospho-L-threonyl-[protein] + ADP + H(+)</text>
        <dbReference type="Rhea" id="RHEA:46608"/>
        <dbReference type="Rhea" id="RHEA-COMP:11060"/>
        <dbReference type="Rhea" id="RHEA-COMP:11605"/>
        <dbReference type="ChEBI" id="CHEBI:15378"/>
        <dbReference type="ChEBI" id="CHEBI:30013"/>
        <dbReference type="ChEBI" id="CHEBI:30616"/>
        <dbReference type="ChEBI" id="CHEBI:61977"/>
        <dbReference type="ChEBI" id="CHEBI:456216"/>
        <dbReference type="EC" id="2.7.11.1"/>
    </reaction>
</comment>
<keyword evidence="6" id="KW-0067">ATP-binding</keyword>
<evidence type="ECO:0000256" key="8">
    <source>
        <dbReference type="ARBA" id="ARBA00048679"/>
    </source>
</evidence>
<comment type="caution">
    <text evidence="11">The sequence shown here is derived from an EMBL/GenBank/DDBJ whole genome shotgun (WGS) entry which is preliminary data.</text>
</comment>
<feature type="region of interest" description="Disordered" evidence="9">
    <location>
        <begin position="229"/>
        <end position="255"/>
    </location>
</feature>
<organism evidence="11 12">
    <name type="scientific">Elsinoe australis</name>
    <dbReference type="NCBI Taxonomy" id="40998"/>
    <lineage>
        <taxon>Eukaryota</taxon>
        <taxon>Fungi</taxon>
        <taxon>Dikarya</taxon>
        <taxon>Ascomycota</taxon>
        <taxon>Pezizomycotina</taxon>
        <taxon>Dothideomycetes</taxon>
        <taxon>Dothideomycetidae</taxon>
        <taxon>Myriangiales</taxon>
        <taxon>Elsinoaceae</taxon>
        <taxon>Elsinoe</taxon>
    </lineage>
</organism>
<evidence type="ECO:0000256" key="4">
    <source>
        <dbReference type="ARBA" id="ARBA00022741"/>
    </source>
</evidence>
<dbReference type="EMBL" id="NHZQ01000335">
    <property type="protein sequence ID" value="PSK42229.1"/>
    <property type="molecule type" value="Genomic_DNA"/>
</dbReference>
<evidence type="ECO:0000256" key="7">
    <source>
        <dbReference type="ARBA" id="ARBA00047899"/>
    </source>
</evidence>
<keyword evidence="2" id="KW-0723">Serine/threonine-protein kinase</keyword>
<reference evidence="11 12" key="1">
    <citation type="submission" date="2017-05" db="EMBL/GenBank/DDBJ databases">
        <title>Draft genome sequence of Elsinoe australis.</title>
        <authorList>
            <person name="Cheng Q."/>
        </authorList>
    </citation>
    <scope>NUCLEOTIDE SEQUENCE [LARGE SCALE GENOMIC DNA]</scope>
    <source>
        <strain evidence="11 12">NL1</strain>
    </source>
</reference>